<dbReference type="RefSeq" id="WP_072579624.1">
    <property type="nucleotide sequence ID" value="NZ_CP016020.1"/>
</dbReference>
<dbReference type="OrthoDB" id="2970447at2"/>
<proteinExistence type="predicted"/>
<reference evidence="1 2" key="1">
    <citation type="journal article" date="2016" name="Sci. Rep.">
        <title>Complete genome sequence and transcriptomic analysis of a novel marine strain Bacillus weihaiensis reveals the mechanism of brown algae degradation.</title>
        <authorList>
            <person name="Zhu Y."/>
            <person name="Chen P."/>
            <person name="Bao Y."/>
            <person name="Men Y."/>
            <person name="Zeng Y."/>
            <person name="Yang J."/>
            <person name="Sun J."/>
            <person name="Sun Y."/>
        </authorList>
    </citation>
    <scope>NUCLEOTIDE SEQUENCE [LARGE SCALE GENOMIC DNA]</scope>
    <source>
        <strain evidence="1 2">Alg07</strain>
    </source>
</reference>
<dbReference type="AlphaFoldDB" id="A0A1L3MR28"/>
<gene>
    <name evidence="1" type="ORF">A9C19_08765</name>
</gene>
<accession>A0A1L3MR28</accession>
<protein>
    <recommendedName>
        <fullName evidence="3">Lipoprotein</fullName>
    </recommendedName>
</protein>
<organism evidence="1 2">
    <name type="scientific">Bacillus weihaiensis</name>
    <dbReference type="NCBI Taxonomy" id="1547283"/>
    <lineage>
        <taxon>Bacteria</taxon>
        <taxon>Bacillati</taxon>
        <taxon>Bacillota</taxon>
        <taxon>Bacilli</taxon>
        <taxon>Bacillales</taxon>
        <taxon>Bacillaceae</taxon>
        <taxon>Bacillus</taxon>
    </lineage>
</organism>
<dbReference type="Proteomes" id="UP000181936">
    <property type="component" value="Chromosome"/>
</dbReference>
<evidence type="ECO:0000313" key="1">
    <source>
        <dbReference type="EMBL" id="APH04830.1"/>
    </source>
</evidence>
<dbReference type="PROSITE" id="PS51257">
    <property type="entry name" value="PROKAR_LIPOPROTEIN"/>
    <property type="match status" value="1"/>
</dbReference>
<name>A0A1L3MR28_9BACI</name>
<sequence length="118" mass="13435">MNKLFSILIFVLLAIILSGCKLSHSNDDVPIEMVAYSSLTDKETDLIQVSPKDSDVEKLPVNKKIRPFIDKDYNKKEVYSVIFHHTETESSGKLTVFIDIDRKTVVGKGYTDNWTKNL</sequence>
<evidence type="ECO:0008006" key="3">
    <source>
        <dbReference type="Google" id="ProtNLM"/>
    </source>
</evidence>
<keyword evidence="2" id="KW-1185">Reference proteome</keyword>
<dbReference type="KEGG" id="bwh:A9C19_08765"/>
<dbReference type="EMBL" id="CP016020">
    <property type="protein sequence ID" value="APH04830.1"/>
    <property type="molecule type" value="Genomic_DNA"/>
</dbReference>
<evidence type="ECO:0000313" key="2">
    <source>
        <dbReference type="Proteomes" id="UP000181936"/>
    </source>
</evidence>